<dbReference type="AlphaFoldDB" id="A0A7W8K0N0"/>
<dbReference type="Pfam" id="PF01609">
    <property type="entry name" value="DDE_Tnp_1"/>
    <property type="match status" value="1"/>
</dbReference>
<dbReference type="InterPro" id="IPR002559">
    <property type="entry name" value="Transposase_11"/>
</dbReference>
<organism evidence="2 3">
    <name type="scientific">Deinococcus humi</name>
    <dbReference type="NCBI Taxonomy" id="662880"/>
    <lineage>
        <taxon>Bacteria</taxon>
        <taxon>Thermotogati</taxon>
        <taxon>Deinococcota</taxon>
        <taxon>Deinococci</taxon>
        <taxon>Deinococcales</taxon>
        <taxon>Deinococcaceae</taxon>
        <taxon>Deinococcus</taxon>
    </lineage>
</organism>
<proteinExistence type="predicted"/>
<dbReference type="PANTHER" id="PTHR30007">
    <property type="entry name" value="PHP DOMAIN PROTEIN"/>
    <property type="match status" value="1"/>
</dbReference>
<name>A0A7W8K0N0_9DEIO</name>
<evidence type="ECO:0000313" key="2">
    <source>
        <dbReference type="EMBL" id="MBB5366460.1"/>
    </source>
</evidence>
<accession>A0A7W8K0N0</accession>
<dbReference type="PANTHER" id="PTHR30007:SF1">
    <property type="entry name" value="BLR1914 PROTEIN"/>
    <property type="match status" value="1"/>
</dbReference>
<keyword evidence="3" id="KW-1185">Reference proteome</keyword>
<feature type="domain" description="Transposase IS4-like" evidence="1">
    <location>
        <begin position="2"/>
        <end position="82"/>
    </location>
</feature>
<protein>
    <submittedName>
        <fullName evidence="2">Transposase</fullName>
    </submittedName>
</protein>
<sequence>MGDKGYSYPSIRNYLHARGIRITIPRRKDQGPNICFEAAMYKERNKVERLINRFKNFRRIATRYDKRALNYQGWLTVASILLWL</sequence>
<evidence type="ECO:0000313" key="3">
    <source>
        <dbReference type="Proteomes" id="UP000552709"/>
    </source>
</evidence>
<dbReference type="Proteomes" id="UP000552709">
    <property type="component" value="Unassembled WGS sequence"/>
</dbReference>
<evidence type="ECO:0000259" key="1">
    <source>
        <dbReference type="Pfam" id="PF01609"/>
    </source>
</evidence>
<dbReference type="EMBL" id="JACHFL010000045">
    <property type="protein sequence ID" value="MBB5366460.1"/>
    <property type="molecule type" value="Genomic_DNA"/>
</dbReference>
<dbReference type="GO" id="GO:0003677">
    <property type="term" value="F:DNA binding"/>
    <property type="evidence" value="ECO:0007669"/>
    <property type="project" value="InterPro"/>
</dbReference>
<dbReference type="GO" id="GO:0004803">
    <property type="term" value="F:transposase activity"/>
    <property type="evidence" value="ECO:0007669"/>
    <property type="project" value="InterPro"/>
</dbReference>
<reference evidence="2 3" key="1">
    <citation type="submission" date="2020-08" db="EMBL/GenBank/DDBJ databases">
        <title>Genomic Encyclopedia of Type Strains, Phase IV (KMG-IV): sequencing the most valuable type-strain genomes for metagenomic binning, comparative biology and taxonomic classification.</title>
        <authorList>
            <person name="Goeker M."/>
        </authorList>
    </citation>
    <scope>NUCLEOTIDE SEQUENCE [LARGE SCALE GENOMIC DNA]</scope>
    <source>
        <strain evidence="2 3">DSM 27939</strain>
    </source>
</reference>
<gene>
    <name evidence="2" type="ORF">HNQ08_005589</name>
</gene>
<dbReference type="GO" id="GO:0006313">
    <property type="term" value="P:DNA transposition"/>
    <property type="evidence" value="ECO:0007669"/>
    <property type="project" value="InterPro"/>
</dbReference>
<comment type="caution">
    <text evidence="2">The sequence shown here is derived from an EMBL/GenBank/DDBJ whole genome shotgun (WGS) entry which is preliminary data.</text>
</comment>